<reference evidence="1" key="1">
    <citation type="submission" date="2013-12" db="EMBL/GenBank/DDBJ databases">
        <title>A Varibaculum cambriense genome reconstructed from a premature infant gut community with otherwise low bacterial novelty that shifts toward anaerobic metabolism during the third week of life.</title>
        <authorList>
            <person name="Brown C.T."/>
            <person name="Sharon I."/>
            <person name="Thomas B.C."/>
            <person name="Castelle C.J."/>
            <person name="Morowitz M.J."/>
            <person name="Banfield J.F."/>
        </authorList>
    </citation>
    <scope>NUCLEOTIDE SEQUENCE</scope>
</reference>
<sequence>MTCSNIYDLKKIPIYYEELGGKKLFTKALSEIDVNKKSVHLFYYKNANIPICALPK</sequence>
<comment type="caution">
    <text evidence="1">The sequence shown here is derived from an EMBL/GenBank/DDBJ whole genome shotgun (WGS) entry which is preliminary data.</text>
</comment>
<gene>
    <name evidence="1" type="ORF">Q604_UNBc4C00019G0001</name>
</gene>
<dbReference type="EMBL" id="AZMM01018800">
    <property type="protein sequence ID" value="ETJ17023.1"/>
    <property type="molecule type" value="Genomic_DNA"/>
</dbReference>
<dbReference type="AlphaFoldDB" id="W1WFT2"/>
<evidence type="ECO:0000313" key="1">
    <source>
        <dbReference type="EMBL" id="ETJ17023.1"/>
    </source>
</evidence>
<name>W1WFT2_9ZZZZ</name>
<accession>W1WFT2</accession>
<organism evidence="1">
    <name type="scientific">human gut metagenome</name>
    <dbReference type="NCBI Taxonomy" id="408170"/>
    <lineage>
        <taxon>unclassified sequences</taxon>
        <taxon>metagenomes</taxon>
        <taxon>organismal metagenomes</taxon>
    </lineage>
</organism>
<protein>
    <submittedName>
        <fullName evidence="1">Uncharacterized protein</fullName>
    </submittedName>
</protein>
<proteinExistence type="predicted"/>
<feature type="non-terminal residue" evidence="1">
    <location>
        <position position="56"/>
    </location>
</feature>